<reference evidence="8 9" key="1">
    <citation type="submission" date="2020-08" db="EMBL/GenBank/DDBJ databases">
        <title>Genomic Encyclopedia of Type Strains, Phase IV (KMG-IV): sequencing the most valuable type-strain genomes for metagenomic binning, comparative biology and taxonomic classification.</title>
        <authorList>
            <person name="Goeker M."/>
        </authorList>
    </citation>
    <scope>NUCLEOTIDE SEQUENCE [LARGE SCALE GENOMIC DNA]</scope>
    <source>
        <strain evidence="8 9">DSM 106146</strain>
    </source>
</reference>
<comment type="caution">
    <text evidence="8">The sequence shown here is derived from an EMBL/GenBank/DDBJ whole genome shotgun (WGS) entry which is preliminary data.</text>
</comment>
<dbReference type="SMART" id="SM00342">
    <property type="entry name" value="HTH_ARAC"/>
    <property type="match status" value="1"/>
</dbReference>
<dbReference type="Gene3D" id="2.60.120.10">
    <property type="entry name" value="Jelly Rolls"/>
    <property type="match status" value="1"/>
</dbReference>
<dbReference type="InterPro" id="IPR011051">
    <property type="entry name" value="RmlC_Cupin_sf"/>
</dbReference>
<evidence type="ECO:0000256" key="5">
    <source>
        <dbReference type="ARBA" id="ARBA00023163"/>
    </source>
</evidence>
<dbReference type="InterPro" id="IPR018062">
    <property type="entry name" value="HTH_AraC-typ_CS"/>
</dbReference>
<organism evidence="8 9">
    <name type="scientific">Catenibacillus scindens</name>
    <dbReference type="NCBI Taxonomy" id="673271"/>
    <lineage>
        <taxon>Bacteria</taxon>
        <taxon>Bacillati</taxon>
        <taxon>Bacillota</taxon>
        <taxon>Clostridia</taxon>
        <taxon>Lachnospirales</taxon>
        <taxon>Lachnospiraceae</taxon>
        <taxon>Catenibacillus</taxon>
    </lineage>
</organism>
<accession>A0A7W8HAG9</accession>
<evidence type="ECO:0000313" key="8">
    <source>
        <dbReference type="EMBL" id="MBB5264748.1"/>
    </source>
</evidence>
<dbReference type="SUPFAM" id="SSF51182">
    <property type="entry name" value="RmlC-like cupins"/>
    <property type="match status" value="1"/>
</dbReference>
<dbReference type="InterPro" id="IPR009057">
    <property type="entry name" value="Homeodomain-like_sf"/>
</dbReference>
<proteinExistence type="inferred from homology"/>
<dbReference type="InterPro" id="IPR018060">
    <property type="entry name" value="HTH_AraC"/>
</dbReference>
<evidence type="ECO:0000256" key="4">
    <source>
        <dbReference type="ARBA" id="ARBA00023125"/>
    </source>
</evidence>
<dbReference type="GO" id="GO:0003700">
    <property type="term" value="F:DNA-binding transcription factor activity"/>
    <property type="evidence" value="ECO:0007669"/>
    <property type="project" value="InterPro"/>
</dbReference>
<comment type="similarity">
    <text evidence="1">Belongs to the glycosyl hydrolase 39 family.</text>
</comment>
<evidence type="ECO:0000256" key="3">
    <source>
        <dbReference type="ARBA" id="ARBA00023015"/>
    </source>
</evidence>
<gene>
    <name evidence="8" type="ORF">HNP82_001876</name>
</gene>
<dbReference type="InterPro" id="IPR000514">
    <property type="entry name" value="Glyco_hydro_39"/>
</dbReference>
<keyword evidence="4 8" id="KW-0238">DNA-binding</keyword>
<dbReference type="PRINTS" id="PR00745">
    <property type="entry name" value="GLHYDRLASE39"/>
</dbReference>
<keyword evidence="3" id="KW-0805">Transcription regulation</keyword>
<dbReference type="PROSITE" id="PS00041">
    <property type="entry name" value="HTH_ARAC_FAMILY_1"/>
    <property type="match status" value="1"/>
</dbReference>
<keyword evidence="6" id="KW-0326">Glycosidase</keyword>
<dbReference type="InterPro" id="IPR049166">
    <property type="entry name" value="GH39_cat"/>
</dbReference>
<evidence type="ECO:0000256" key="2">
    <source>
        <dbReference type="ARBA" id="ARBA00022801"/>
    </source>
</evidence>
<dbReference type="GO" id="GO:0043565">
    <property type="term" value="F:sequence-specific DNA binding"/>
    <property type="evidence" value="ECO:0007669"/>
    <property type="project" value="InterPro"/>
</dbReference>
<dbReference type="GO" id="GO:0004553">
    <property type="term" value="F:hydrolase activity, hydrolyzing O-glycosyl compounds"/>
    <property type="evidence" value="ECO:0007669"/>
    <property type="project" value="InterPro"/>
</dbReference>
<evidence type="ECO:0000256" key="6">
    <source>
        <dbReference type="ARBA" id="ARBA00023295"/>
    </source>
</evidence>
<keyword evidence="2" id="KW-0378">Hydrolase</keyword>
<dbReference type="Pfam" id="PF07883">
    <property type="entry name" value="Cupin_2"/>
    <property type="match status" value="1"/>
</dbReference>
<evidence type="ECO:0000256" key="1">
    <source>
        <dbReference type="ARBA" id="ARBA00008875"/>
    </source>
</evidence>
<dbReference type="AlphaFoldDB" id="A0A7W8HAG9"/>
<dbReference type="Gene3D" id="1.10.10.60">
    <property type="entry name" value="Homeodomain-like"/>
    <property type="match status" value="2"/>
</dbReference>
<dbReference type="SUPFAM" id="SSF51011">
    <property type="entry name" value="Glycosyl hydrolase domain"/>
    <property type="match status" value="1"/>
</dbReference>
<dbReference type="SUPFAM" id="SSF46689">
    <property type="entry name" value="Homeodomain-like"/>
    <property type="match status" value="2"/>
</dbReference>
<dbReference type="RefSeq" id="WP_183773645.1">
    <property type="nucleotide sequence ID" value="NZ_JACHFW010000006.1"/>
</dbReference>
<sequence length="792" mass="91718">MAGYQEEEFTIQFAENISQQEHMHQDVELIFVIDGRVRVSMLEKQFDLGEEDVMVVNSNHRHGIYSLGNSHVCLIRLNYFALLKYQDKKILFFYCNSTVEKNDKYNGLRIIMGNLLSECAVNMDKMTFMKKSQLYRLLHYLSRYFMTDTQGESQKGEDVRTEKMLQYINANYAKPLTLAEMADLMYMAPSSFSRYFKKRVGMTFIEYVNNVRLHFALEDIRYTDKSIAWIAQNHGFANSSVFCRAFKELYGMSPMVYRRQGHVEKALEGASLADQSFLEKYVQGSDTQVWNPWKKNHITARANAGQREPFDNIWGKAVNLGLAEKLLSAVLQSQIASARRDLAFTYGRVIGILSETMLLRPGHEPFISSFDTLDTVFDFLVEEGICPIVSLDNKPYGIKKSINEDVVERRSEKIFETMEECLGVIDSLVSHLISRYGLREVKKWIFECWYDEYFENTMGLPGDFIDNFSDISRCIHRRLPHARIGGCGLSTAISPEKFRGLIHRWSAEAERPDFISIYLLPYERADIDGRLHGQRRLNTAAMEDVASCRTIMAEEGWDHMPLYVTEWNMTISQRNYFNDTCGKAALMADQMIRLLGQISLAAYDVISDFSGSYYDSSRLLIGAWGLITRAGIYKPSFYALTFMQMLGPYLLGTFENGIITAGERSEYIIFCYNHKQMKYNYYMRDEYDFDLPEVQHLFEDEESLDISFVLEGVENGEYLIRQYNVSPVQGSVLEEWEHLGLEEPLSLENIQYLKKRCIPCQKNSHIRADGGKLEFMETLKAHEIRLIKITRK</sequence>
<dbReference type="Gene3D" id="2.60.40.1500">
    <property type="entry name" value="Glycosyl hydrolase domain, family 39"/>
    <property type="match status" value="1"/>
</dbReference>
<dbReference type="PANTHER" id="PTHR43280:SF10">
    <property type="entry name" value="REGULATORY PROTEIN POCR"/>
    <property type="match status" value="1"/>
</dbReference>
<dbReference type="PROSITE" id="PS01124">
    <property type="entry name" value="HTH_ARAC_FAMILY_2"/>
    <property type="match status" value="1"/>
</dbReference>
<name>A0A7W8HAG9_9FIRM</name>
<evidence type="ECO:0000313" key="9">
    <source>
        <dbReference type="Proteomes" id="UP000543642"/>
    </source>
</evidence>
<evidence type="ECO:0000259" key="7">
    <source>
        <dbReference type="PROSITE" id="PS01124"/>
    </source>
</evidence>
<dbReference type="GO" id="GO:0005975">
    <property type="term" value="P:carbohydrate metabolic process"/>
    <property type="evidence" value="ECO:0007669"/>
    <property type="project" value="InterPro"/>
</dbReference>
<feature type="domain" description="HTH araC/xylS-type" evidence="7">
    <location>
        <begin position="162"/>
        <end position="260"/>
    </location>
</feature>
<dbReference type="PANTHER" id="PTHR43280">
    <property type="entry name" value="ARAC-FAMILY TRANSCRIPTIONAL REGULATOR"/>
    <property type="match status" value="1"/>
</dbReference>
<dbReference type="InterPro" id="IPR014710">
    <property type="entry name" value="RmlC-like_jellyroll"/>
</dbReference>
<keyword evidence="9" id="KW-1185">Reference proteome</keyword>
<dbReference type="Proteomes" id="UP000543642">
    <property type="component" value="Unassembled WGS sequence"/>
</dbReference>
<protein>
    <submittedName>
        <fullName evidence="8">AraC-like DNA-binding protein/beta-xylosidase</fullName>
    </submittedName>
</protein>
<dbReference type="Gene3D" id="3.20.20.80">
    <property type="entry name" value="Glycosidases"/>
    <property type="match status" value="1"/>
</dbReference>
<dbReference type="Pfam" id="PF01229">
    <property type="entry name" value="Glyco_hydro_39"/>
    <property type="match status" value="1"/>
</dbReference>
<dbReference type="EMBL" id="JACHFW010000006">
    <property type="protein sequence ID" value="MBB5264748.1"/>
    <property type="molecule type" value="Genomic_DNA"/>
</dbReference>
<dbReference type="Pfam" id="PF12833">
    <property type="entry name" value="HTH_18"/>
    <property type="match status" value="1"/>
</dbReference>
<dbReference type="SUPFAM" id="SSF51445">
    <property type="entry name" value="(Trans)glycosidases"/>
    <property type="match status" value="1"/>
</dbReference>
<dbReference type="InterPro" id="IPR017853">
    <property type="entry name" value="GH"/>
</dbReference>
<dbReference type="InterPro" id="IPR013096">
    <property type="entry name" value="Cupin_2"/>
</dbReference>
<keyword evidence="5" id="KW-0804">Transcription</keyword>